<gene>
    <name evidence="9" type="ORF">HW115_13870</name>
</gene>
<dbReference type="GO" id="GO:0016779">
    <property type="term" value="F:nucleotidyltransferase activity"/>
    <property type="evidence" value="ECO:0007669"/>
    <property type="project" value="UniProtKB-ARBA"/>
</dbReference>
<dbReference type="CDD" id="cd00754">
    <property type="entry name" value="Ubl_MoaD"/>
    <property type="match status" value="1"/>
</dbReference>
<dbReference type="InterPro" id="IPR012675">
    <property type="entry name" value="Beta-grasp_dom_sf"/>
</dbReference>
<evidence type="ECO:0000313" key="10">
    <source>
        <dbReference type="Proteomes" id="UP000557872"/>
    </source>
</evidence>
<evidence type="ECO:0000256" key="6">
    <source>
        <dbReference type="ARBA" id="ARBA00023134"/>
    </source>
</evidence>
<organism evidence="9 10">
    <name type="scientific">Oceaniferula marina</name>
    <dbReference type="NCBI Taxonomy" id="2748318"/>
    <lineage>
        <taxon>Bacteria</taxon>
        <taxon>Pseudomonadati</taxon>
        <taxon>Verrucomicrobiota</taxon>
        <taxon>Verrucomicrobiia</taxon>
        <taxon>Verrucomicrobiales</taxon>
        <taxon>Verrucomicrobiaceae</taxon>
        <taxon>Oceaniferula</taxon>
    </lineage>
</organism>
<accession>A0A851GH69</accession>
<evidence type="ECO:0000256" key="5">
    <source>
        <dbReference type="ARBA" id="ARBA00022842"/>
    </source>
</evidence>
<dbReference type="InterPro" id="IPR003749">
    <property type="entry name" value="ThiS/MoaD-like"/>
</dbReference>
<evidence type="ECO:0000256" key="7">
    <source>
        <dbReference type="ARBA" id="ARBA00023150"/>
    </source>
</evidence>
<keyword evidence="2 9" id="KW-0808">Transferase</keyword>
<dbReference type="InterPro" id="IPR016155">
    <property type="entry name" value="Mopterin_synth/thiamin_S_b"/>
</dbReference>
<reference evidence="9 10" key="1">
    <citation type="submission" date="2020-07" db="EMBL/GenBank/DDBJ databases">
        <title>Roseicoccus Jingziensis gen. nov., sp. nov., isolated from coastal seawater.</title>
        <authorList>
            <person name="Feng X."/>
        </authorList>
    </citation>
    <scope>NUCLEOTIDE SEQUENCE [LARGE SCALE GENOMIC DNA]</scope>
    <source>
        <strain evidence="9 10">N1E253</strain>
    </source>
</reference>
<dbReference type="PANTHER" id="PTHR19136:SF81">
    <property type="entry name" value="MOLYBDENUM COFACTOR GUANYLYLTRANSFERASE"/>
    <property type="match status" value="1"/>
</dbReference>
<keyword evidence="6" id="KW-0342">GTP-binding</keyword>
<dbReference type="CDD" id="cd02503">
    <property type="entry name" value="MobA"/>
    <property type="match status" value="1"/>
</dbReference>
<dbReference type="InterPro" id="IPR013482">
    <property type="entry name" value="Molybde_CF_guanTrfase"/>
</dbReference>
<keyword evidence="7" id="KW-0501">Molybdenum cofactor biosynthesis</keyword>
<dbReference type="GO" id="GO:0005525">
    <property type="term" value="F:GTP binding"/>
    <property type="evidence" value="ECO:0007669"/>
    <property type="project" value="UniProtKB-KW"/>
</dbReference>
<evidence type="ECO:0000259" key="8">
    <source>
        <dbReference type="Pfam" id="PF12804"/>
    </source>
</evidence>
<dbReference type="SUPFAM" id="SSF53448">
    <property type="entry name" value="Nucleotide-diphospho-sugar transferases"/>
    <property type="match status" value="1"/>
</dbReference>
<dbReference type="SUPFAM" id="SSF54285">
    <property type="entry name" value="MoaD/ThiS"/>
    <property type="match status" value="1"/>
</dbReference>
<keyword evidence="1" id="KW-0963">Cytoplasm</keyword>
<keyword evidence="10" id="KW-1185">Reference proteome</keyword>
<evidence type="ECO:0000313" key="9">
    <source>
        <dbReference type="EMBL" id="NWK56706.1"/>
    </source>
</evidence>
<dbReference type="Proteomes" id="UP000557872">
    <property type="component" value="Unassembled WGS sequence"/>
</dbReference>
<dbReference type="GO" id="GO:0046872">
    <property type="term" value="F:metal ion binding"/>
    <property type="evidence" value="ECO:0007669"/>
    <property type="project" value="UniProtKB-KW"/>
</dbReference>
<dbReference type="InterPro" id="IPR025877">
    <property type="entry name" value="MobA-like_NTP_Trfase"/>
</dbReference>
<evidence type="ECO:0000256" key="3">
    <source>
        <dbReference type="ARBA" id="ARBA00022723"/>
    </source>
</evidence>
<dbReference type="PANTHER" id="PTHR19136">
    <property type="entry name" value="MOLYBDENUM COFACTOR GUANYLYLTRANSFERASE"/>
    <property type="match status" value="1"/>
</dbReference>
<keyword evidence="3" id="KW-0479">Metal-binding</keyword>
<name>A0A851GH69_9BACT</name>
<dbReference type="GO" id="GO:0006777">
    <property type="term" value="P:Mo-molybdopterin cofactor biosynthetic process"/>
    <property type="evidence" value="ECO:0007669"/>
    <property type="project" value="UniProtKB-KW"/>
</dbReference>
<dbReference type="RefSeq" id="WP_178933503.1">
    <property type="nucleotide sequence ID" value="NZ_JACBAZ010000005.1"/>
</dbReference>
<dbReference type="EMBL" id="JACBAZ010000005">
    <property type="protein sequence ID" value="NWK56706.1"/>
    <property type="molecule type" value="Genomic_DNA"/>
</dbReference>
<feature type="domain" description="MobA-like NTP transferase" evidence="8">
    <location>
        <begin position="3"/>
        <end position="156"/>
    </location>
</feature>
<dbReference type="Pfam" id="PF12804">
    <property type="entry name" value="NTP_transf_3"/>
    <property type="match status" value="1"/>
</dbReference>
<dbReference type="Gene3D" id="3.90.550.10">
    <property type="entry name" value="Spore Coat Polysaccharide Biosynthesis Protein SpsA, Chain A"/>
    <property type="match status" value="1"/>
</dbReference>
<dbReference type="InterPro" id="IPR029044">
    <property type="entry name" value="Nucleotide-diphossugar_trans"/>
</dbReference>
<dbReference type="AlphaFoldDB" id="A0A851GH69"/>
<proteinExistence type="predicted"/>
<dbReference type="Gene3D" id="3.10.20.30">
    <property type="match status" value="1"/>
</dbReference>
<sequence>MNGLLLVGGKSSRMGTDKSTLVFRDGLSQKERGLKLLASVCDKVFTSVRDDQETEASTIVDAFGPIGPLGAIASAQQSAPNTPWLVLACDLPMLETSHLQALVDAHQENKDATYFLSATDDLPEPLCAIWGPTSAEAVSDAVRTGKRCPRSVLKQLTATAVPSPGLWILANTNTEADAREIRTRLQQTNIVKHITVSYFAQLRELTGTSSETIKTESETPAGLFEELRAQYKIPLKRKGMMVAVNGDFSDWNHTLSEGEEIVFIPPVAGG</sequence>
<keyword evidence="5" id="KW-0460">Magnesium</keyword>
<keyword evidence="4" id="KW-0547">Nucleotide-binding</keyword>
<comment type="caution">
    <text evidence="9">The sequence shown here is derived from an EMBL/GenBank/DDBJ whole genome shotgun (WGS) entry which is preliminary data.</text>
</comment>
<evidence type="ECO:0000256" key="1">
    <source>
        <dbReference type="ARBA" id="ARBA00022490"/>
    </source>
</evidence>
<protein>
    <submittedName>
        <fullName evidence="9">NTP transferase domain-containing protein</fullName>
    </submittedName>
</protein>
<evidence type="ECO:0000256" key="4">
    <source>
        <dbReference type="ARBA" id="ARBA00022741"/>
    </source>
</evidence>
<evidence type="ECO:0000256" key="2">
    <source>
        <dbReference type="ARBA" id="ARBA00022679"/>
    </source>
</evidence>
<dbReference type="Pfam" id="PF02597">
    <property type="entry name" value="ThiS"/>
    <property type="match status" value="1"/>
</dbReference>